<feature type="domain" description="Helitron helicase-like" evidence="2">
    <location>
        <begin position="52"/>
        <end position="233"/>
    </location>
</feature>
<reference evidence="3" key="1">
    <citation type="submission" date="2021-02" db="EMBL/GenBank/DDBJ databases">
        <authorList>
            <person name="Nowell W R."/>
        </authorList>
    </citation>
    <scope>NUCLEOTIDE SEQUENCE</scope>
</reference>
<accession>A0A817W7M6</accession>
<dbReference type="InterPro" id="IPR025476">
    <property type="entry name" value="Helitron_helicase-like"/>
</dbReference>
<comment type="caution">
    <text evidence="3">The sequence shown here is derived from an EMBL/GenBank/DDBJ whole genome shotgun (WGS) entry which is preliminary data.</text>
</comment>
<dbReference type="EMBL" id="CAJNYT010000532">
    <property type="protein sequence ID" value="CAF3353242.1"/>
    <property type="molecule type" value="Genomic_DNA"/>
</dbReference>
<evidence type="ECO:0000259" key="2">
    <source>
        <dbReference type="Pfam" id="PF14214"/>
    </source>
</evidence>
<sequence>MEFMIGDSTILHPHCDPMTYPHLFPRGDKGWYSELEKIDQSRNRKRVSMLQFYSYRVAIRATFSAIHCGGKLFKQYIVDAYIKTEQNRLPFYRQNQKVPRVELYQGLMDHLANEAHIEGLRPGRVIILPSSFQGNPRAMQQNYQDAMAVVRKYRKPDLFITFTCNPTWREIQEQLFPGQTPSDRPDLITRVFKLKLNELIDDIFKKHILGRTIANVFVIEFQKRGLPHCHMLIILNSEDKIKSDNHIDRIVCSEMPDAARFPQLHECVRRHMIHRPCGTLNPHSPCMEDGKCSKEFSKEFPNYTLSNKDGYPRYRRRDTGITTTIGKHEVDNR</sequence>
<dbReference type="PANTHER" id="PTHR45786">
    <property type="entry name" value="DNA BINDING PROTEIN-LIKE"/>
    <property type="match status" value="1"/>
</dbReference>
<evidence type="ECO:0000256" key="1">
    <source>
        <dbReference type="SAM" id="MobiDB-lite"/>
    </source>
</evidence>
<organism evidence="3 5">
    <name type="scientific">Rotaria socialis</name>
    <dbReference type="NCBI Taxonomy" id="392032"/>
    <lineage>
        <taxon>Eukaryota</taxon>
        <taxon>Metazoa</taxon>
        <taxon>Spiralia</taxon>
        <taxon>Gnathifera</taxon>
        <taxon>Rotifera</taxon>
        <taxon>Eurotatoria</taxon>
        <taxon>Bdelloidea</taxon>
        <taxon>Philodinida</taxon>
        <taxon>Philodinidae</taxon>
        <taxon>Rotaria</taxon>
    </lineage>
</organism>
<evidence type="ECO:0000313" key="4">
    <source>
        <dbReference type="EMBL" id="CAF3353242.1"/>
    </source>
</evidence>
<name>A0A817W7M6_9BILA</name>
<evidence type="ECO:0000313" key="5">
    <source>
        <dbReference type="Proteomes" id="UP000663825"/>
    </source>
</evidence>
<protein>
    <recommendedName>
        <fullName evidence="2">Helitron helicase-like domain-containing protein</fullName>
    </recommendedName>
</protein>
<dbReference type="Pfam" id="PF14214">
    <property type="entry name" value="Helitron_like_N"/>
    <property type="match status" value="1"/>
</dbReference>
<dbReference type="Proteomes" id="UP000663825">
    <property type="component" value="Unassembled WGS sequence"/>
</dbReference>
<dbReference type="PANTHER" id="PTHR45786:SF74">
    <property type="entry name" value="ATP-DEPENDENT DNA HELICASE"/>
    <property type="match status" value="1"/>
</dbReference>
<dbReference type="AlphaFoldDB" id="A0A817W7M6"/>
<evidence type="ECO:0000313" key="3">
    <source>
        <dbReference type="EMBL" id="CAF3352281.1"/>
    </source>
</evidence>
<dbReference type="EMBL" id="CAJNXB010004045">
    <property type="protein sequence ID" value="CAF3352281.1"/>
    <property type="molecule type" value="Genomic_DNA"/>
</dbReference>
<dbReference type="Proteomes" id="UP000663872">
    <property type="component" value="Unassembled WGS sequence"/>
</dbReference>
<gene>
    <name evidence="4" type="ORF">GRG538_LOCUS5726</name>
    <name evidence="3" type="ORF">TIS948_LOCUS23391</name>
</gene>
<dbReference type="OrthoDB" id="1728974at2759"/>
<feature type="region of interest" description="Disordered" evidence="1">
    <location>
        <begin position="314"/>
        <end position="333"/>
    </location>
</feature>
<proteinExistence type="predicted"/>